<evidence type="ECO:0000256" key="2">
    <source>
        <dbReference type="ARBA" id="ARBA00022692"/>
    </source>
</evidence>
<evidence type="ECO:0000256" key="5">
    <source>
        <dbReference type="ARBA" id="ARBA00022840"/>
    </source>
</evidence>
<dbReference type="InterPro" id="IPR003439">
    <property type="entry name" value="ABC_transporter-like_ATP-bd"/>
</dbReference>
<evidence type="ECO:0000256" key="3">
    <source>
        <dbReference type="ARBA" id="ARBA00022741"/>
    </source>
</evidence>
<dbReference type="InterPro" id="IPR027417">
    <property type="entry name" value="P-loop_NTPase"/>
</dbReference>
<dbReference type="Gene3D" id="3.90.70.10">
    <property type="entry name" value="Cysteine proteinases"/>
    <property type="match status" value="1"/>
</dbReference>
<dbReference type="Gene3D" id="3.40.50.300">
    <property type="entry name" value="P-loop containing nucleotide triphosphate hydrolases"/>
    <property type="match status" value="1"/>
</dbReference>
<evidence type="ECO:0000313" key="12">
    <source>
        <dbReference type="EMBL" id="MEM0576072.1"/>
    </source>
</evidence>
<dbReference type="SUPFAM" id="SSF52540">
    <property type="entry name" value="P-loop containing nucleoside triphosphate hydrolases"/>
    <property type="match status" value="1"/>
</dbReference>
<feature type="domain" description="ABC transmembrane type-1" evidence="10">
    <location>
        <begin position="178"/>
        <end position="455"/>
    </location>
</feature>
<evidence type="ECO:0000256" key="7">
    <source>
        <dbReference type="ARBA" id="ARBA00023136"/>
    </source>
</evidence>
<evidence type="ECO:0000259" key="11">
    <source>
        <dbReference type="PROSITE" id="PS50990"/>
    </source>
</evidence>
<dbReference type="PANTHER" id="PTHR43394">
    <property type="entry name" value="ATP-DEPENDENT PERMEASE MDL1, MITOCHONDRIAL"/>
    <property type="match status" value="1"/>
</dbReference>
<proteinExistence type="predicted"/>
<name>A0ABU9NLF5_9FLAO</name>
<dbReference type="SMART" id="SM00382">
    <property type="entry name" value="AAA"/>
    <property type="match status" value="1"/>
</dbReference>
<dbReference type="CDD" id="cd02418">
    <property type="entry name" value="Peptidase_C39B"/>
    <property type="match status" value="1"/>
</dbReference>
<evidence type="ECO:0000256" key="1">
    <source>
        <dbReference type="ARBA" id="ARBA00004651"/>
    </source>
</evidence>
<accession>A0ABU9NLF5</accession>
<dbReference type="InterPro" id="IPR003593">
    <property type="entry name" value="AAA+_ATPase"/>
</dbReference>
<protein>
    <submittedName>
        <fullName evidence="12">Peptidase domain-containing ABC transporter</fullName>
    </submittedName>
</protein>
<dbReference type="InterPro" id="IPR005074">
    <property type="entry name" value="Peptidase_C39"/>
</dbReference>
<dbReference type="InterPro" id="IPR039421">
    <property type="entry name" value="Type_1_exporter"/>
</dbReference>
<dbReference type="PROSITE" id="PS50990">
    <property type="entry name" value="PEPTIDASE_C39"/>
    <property type="match status" value="1"/>
</dbReference>
<keyword evidence="13" id="KW-1185">Reference proteome</keyword>
<keyword evidence="3" id="KW-0547">Nucleotide-binding</keyword>
<feature type="transmembrane region" description="Helical" evidence="8">
    <location>
        <begin position="312"/>
        <end position="331"/>
    </location>
</feature>
<comment type="caution">
    <text evidence="12">The sequence shown here is derived from an EMBL/GenBank/DDBJ whole genome shotgun (WGS) entry which is preliminary data.</text>
</comment>
<organism evidence="12 13">
    <name type="scientific">Flavobacterium polysaccharolyticum</name>
    <dbReference type="NCBI Taxonomy" id="3133148"/>
    <lineage>
        <taxon>Bacteria</taxon>
        <taxon>Pseudomonadati</taxon>
        <taxon>Bacteroidota</taxon>
        <taxon>Flavobacteriia</taxon>
        <taxon>Flavobacteriales</taxon>
        <taxon>Flavobacteriaceae</taxon>
        <taxon>Flavobacterium</taxon>
    </lineage>
</organism>
<keyword evidence="7 8" id="KW-0472">Membrane</keyword>
<keyword evidence="6 8" id="KW-1133">Transmembrane helix</keyword>
<evidence type="ECO:0000256" key="4">
    <source>
        <dbReference type="ARBA" id="ARBA00022801"/>
    </source>
</evidence>
<dbReference type="InterPro" id="IPR011527">
    <property type="entry name" value="ABC1_TM_dom"/>
</dbReference>
<dbReference type="PANTHER" id="PTHR43394:SF1">
    <property type="entry name" value="ATP-BINDING CASSETTE SUB-FAMILY B MEMBER 10, MITOCHONDRIAL"/>
    <property type="match status" value="1"/>
</dbReference>
<evidence type="ECO:0000313" key="13">
    <source>
        <dbReference type="Proteomes" id="UP001468798"/>
    </source>
</evidence>
<dbReference type="PROSITE" id="PS50929">
    <property type="entry name" value="ABC_TM1F"/>
    <property type="match status" value="1"/>
</dbReference>
<evidence type="ECO:0000259" key="10">
    <source>
        <dbReference type="PROSITE" id="PS50929"/>
    </source>
</evidence>
<dbReference type="RefSeq" id="WP_342691121.1">
    <property type="nucleotide sequence ID" value="NZ_JBCGDP010000004.1"/>
</dbReference>
<dbReference type="SUPFAM" id="SSF90123">
    <property type="entry name" value="ABC transporter transmembrane region"/>
    <property type="match status" value="1"/>
</dbReference>
<dbReference type="PROSITE" id="PS50893">
    <property type="entry name" value="ABC_TRANSPORTER_2"/>
    <property type="match status" value="1"/>
</dbReference>
<reference evidence="12 13" key="1">
    <citation type="submission" date="2024-03" db="EMBL/GenBank/DDBJ databases">
        <title>Two novel species of the genus Flavobacterium exhibiting potentially degradation of complex polysaccharides.</title>
        <authorList>
            <person name="Lian X."/>
        </authorList>
    </citation>
    <scope>NUCLEOTIDE SEQUENCE [LARGE SCALE GENOMIC DNA]</scope>
    <source>
        <strain evidence="12 13">N6</strain>
    </source>
</reference>
<dbReference type="Gene3D" id="1.20.1560.10">
    <property type="entry name" value="ABC transporter type 1, transmembrane domain"/>
    <property type="match status" value="1"/>
</dbReference>
<evidence type="ECO:0000256" key="8">
    <source>
        <dbReference type="SAM" id="Phobius"/>
    </source>
</evidence>
<dbReference type="EMBL" id="JBCGDP010000004">
    <property type="protein sequence ID" value="MEM0576072.1"/>
    <property type="molecule type" value="Genomic_DNA"/>
</dbReference>
<dbReference type="InterPro" id="IPR036640">
    <property type="entry name" value="ABC1_TM_sf"/>
</dbReference>
<dbReference type="CDD" id="cd18571">
    <property type="entry name" value="ABC_6TM_peptidase_like"/>
    <property type="match status" value="1"/>
</dbReference>
<feature type="domain" description="Peptidase C39" evidence="11">
    <location>
        <begin position="9"/>
        <end position="128"/>
    </location>
</feature>
<evidence type="ECO:0000259" key="9">
    <source>
        <dbReference type="PROSITE" id="PS50893"/>
    </source>
</evidence>
<gene>
    <name evidence="12" type="ORF">WFZ86_06145</name>
</gene>
<keyword evidence="5" id="KW-0067">ATP-binding</keyword>
<dbReference type="Pfam" id="PF03412">
    <property type="entry name" value="Peptidase_C39"/>
    <property type="match status" value="1"/>
</dbReference>
<feature type="transmembrane region" description="Helical" evidence="8">
    <location>
        <begin position="283"/>
        <end position="306"/>
    </location>
</feature>
<keyword evidence="2 8" id="KW-0812">Transmembrane</keyword>
<evidence type="ECO:0000256" key="6">
    <source>
        <dbReference type="ARBA" id="ARBA00022989"/>
    </source>
</evidence>
<dbReference type="Proteomes" id="UP001468798">
    <property type="component" value="Unassembled WGS sequence"/>
</dbReference>
<comment type="subcellular location">
    <subcellularLocation>
        <location evidence="1">Cell membrane</location>
        <topology evidence="1">Multi-pass membrane protein</topology>
    </subcellularLocation>
</comment>
<feature type="domain" description="ABC transporter" evidence="9">
    <location>
        <begin position="489"/>
        <end position="724"/>
    </location>
</feature>
<feature type="transmembrane region" description="Helical" evidence="8">
    <location>
        <begin position="172"/>
        <end position="193"/>
    </location>
</feature>
<sequence>MKKFPSYIQADAKDCGPTCLKIVSKYYGRTINIQQLRDYSETTREGSNLLFLSDAADRVGFRTLGVKLDLESLKEAPLPCVLHWNKEHYVVLYDIKKGQFRISDPGFGLIEYNENEFLKFWIGNNADDKTQEGVALLLETTPKFFETDFDKEEKKALGFGILYQYLWKYKSFLVQLSIGLLAGTLLQLVFPFLNQSLVDIGIQNQNMGFVYLILFAQIFLFVGRTGIELIRSWILLHLSTRINISLISDFFIKLMNLPISFFDVRMTGDIMQRINDHRRIERILTTSSLNVIFSVINMIVMGGVLAYYNLQIFFIFFVGSLLYFIWITLFLKRREALDYKRFSEVSQEQSKVMELINGMQEIKLHNAEKQKRWGWEHVQARLFKVSMKGLVLEQTQSIGSSTINELKNIMITFVSAKLVIDGQLTFGMMLAINGIVGTLNGPIAQLIGFVRELQDAKISLARLSEIHEKEDEVQQEEFQMHDVPSNQDIYIKNLTYRYLGSDVPVLEDLSLVIPAKKVTAIVGVSGSGKTTLMKLLLKFYEPEKGEVLVGNAQLKNISQRAWRNCIGAVMQEGFIFNDTIANNIAVGVDKVNKDRLVYAADVANISDYINGLPLGYNTKIGSEGVGMSTGQKQRLLIARAVYKNPEMLFFDEATSALDANNEKVIMSKLDLFFKNKTVVVIAHRLSTVMNADQIVVLDKGKIIEVGSHSELVEQKGNYFELVRNQLQLGN</sequence>
<dbReference type="Pfam" id="PF00664">
    <property type="entry name" value="ABC_membrane"/>
    <property type="match status" value="1"/>
</dbReference>
<dbReference type="Pfam" id="PF00005">
    <property type="entry name" value="ABC_tran"/>
    <property type="match status" value="1"/>
</dbReference>
<keyword evidence="4" id="KW-0378">Hydrolase</keyword>
<feature type="transmembrane region" description="Helical" evidence="8">
    <location>
        <begin position="208"/>
        <end position="227"/>
    </location>
</feature>